<dbReference type="InterPro" id="IPR049011">
    <property type="entry name" value="Anamorsin_N_metazoan"/>
</dbReference>
<keyword evidence="7 10" id="KW-0408">Iron</keyword>
<keyword evidence="14" id="KW-1185">Reference proteome</keyword>
<dbReference type="Pfam" id="PF05093">
    <property type="entry name" value="CIAPIN1"/>
    <property type="match status" value="2"/>
</dbReference>
<keyword evidence="6 10" id="KW-0479">Metal-binding</keyword>
<comment type="subcellular location">
    <subcellularLocation>
        <location evidence="10">Cytoplasm</location>
    </subcellularLocation>
    <subcellularLocation>
        <location evidence="10">Mitochondrion intermembrane space</location>
    </subcellularLocation>
</comment>
<feature type="region of interest" description="Fe-S binding site B" evidence="10">
    <location>
        <begin position="296"/>
        <end position="310"/>
    </location>
</feature>
<feature type="binding site" evidence="10">
    <location>
        <position position="299"/>
    </location>
    <ligand>
        <name>[4Fe-4S] cluster</name>
        <dbReference type="ChEBI" id="CHEBI:49883"/>
    </ligand>
</feature>
<sequence length="335" mass="36246">MCACRLLKTSDVSKTNVLSSPFLAMLRGTKMNSGELSPKKILLLWGPHVRQEHLIETVEELKKTAGDKGLVAVENLERLVVSDHASSSFDTVQCGTLTPTLAFHPAEVFAEIARVLKPGGTVVIRESVANKDHVPNLRTASKLASALKLSGFVNVGTPKALPISKSNVEDYEKHFTYDESDVSLIEIRASKPNFEVGASVSLTNISKSSSKADTNAAKIWMLSADDTLDENVELINEDDLLDEDDLKKPDPSTLKVCATTKQRKACKNCSCGLAEELENEESAKIEKNRSAPASSCGNCYLGDAFRCASCPYLGMPAFKPGEKIVLSDNQLKADA</sequence>
<keyword evidence="5 10" id="KW-0001">2Fe-2S</keyword>
<comment type="cofactor">
    <cofactor evidence="1 10">
        <name>[4Fe-4S] cluster</name>
        <dbReference type="ChEBI" id="CHEBI:49883"/>
    </cofactor>
</comment>
<dbReference type="InterPro" id="IPR029063">
    <property type="entry name" value="SAM-dependent_MTases_sf"/>
</dbReference>
<evidence type="ECO:0000256" key="6">
    <source>
        <dbReference type="ARBA" id="ARBA00022723"/>
    </source>
</evidence>
<evidence type="ECO:0000313" key="13">
    <source>
        <dbReference type="EMBL" id="GBM52697.1"/>
    </source>
</evidence>
<evidence type="ECO:0000256" key="10">
    <source>
        <dbReference type="HAMAP-Rule" id="MF_03115"/>
    </source>
</evidence>
<dbReference type="Gene3D" id="3.40.50.150">
    <property type="entry name" value="Vaccinia Virus protein VP39"/>
    <property type="match status" value="1"/>
</dbReference>
<feature type="binding site" evidence="10">
    <location>
        <position position="271"/>
    </location>
    <ligand>
        <name>[2Fe-2S] cluster</name>
        <dbReference type="ChEBI" id="CHEBI:190135"/>
    </ligand>
</feature>
<evidence type="ECO:0000256" key="2">
    <source>
        <dbReference type="ARBA" id="ARBA00008169"/>
    </source>
</evidence>
<dbReference type="GO" id="GO:0005758">
    <property type="term" value="C:mitochondrial intermembrane space"/>
    <property type="evidence" value="ECO:0007669"/>
    <property type="project" value="UniProtKB-SubCell"/>
</dbReference>
<feature type="domain" description="Anamorsin C-terminal" evidence="11">
    <location>
        <begin position="289"/>
        <end position="325"/>
    </location>
</feature>
<feature type="short sequence motif" description="Cx2C motif 2" evidence="10">
    <location>
        <begin position="307"/>
        <end position="310"/>
    </location>
</feature>
<dbReference type="Proteomes" id="UP000499080">
    <property type="component" value="Unassembled WGS sequence"/>
</dbReference>
<protein>
    <recommendedName>
        <fullName evidence="10">Anamorsin homolog</fullName>
    </recommendedName>
    <alternativeName>
        <fullName evidence="10">Fe-S cluster assembly protein DRE2 homolog</fullName>
    </alternativeName>
</protein>
<accession>A0A4Y2GHP9</accession>
<comment type="domain">
    <text evidence="10">The C-terminal domain binds 2 Fe-S clusters but is otherwise mostly in an intrinsically disordered conformation.</text>
</comment>
<evidence type="ECO:0000256" key="9">
    <source>
        <dbReference type="ARBA" id="ARBA00023128"/>
    </source>
</evidence>
<keyword evidence="9 10" id="KW-0496">Mitochondrion</keyword>
<reference evidence="13 14" key="1">
    <citation type="journal article" date="2019" name="Sci. Rep.">
        <title>Orb-weaving spider Araneus ventricosus genome elucidates the spidroin gene catalogue.</title>
        <authorList>
            <person name="Kono N."/>
            <person name="Nakamura H."/>
            <person name="Ohtoshi R."/>
            <person name="Moran D.A.P."/>
            <person name="Shinohara A."/>
            <person name="Yoshida Y."/>
            <person name="Fujiwara M."/>
            <person name="Mori M."/>
            <person name="Tomita M."/>
            <person name="Arakawa K."/>
        </authorList>
    </citation>
    <scope>NUCLEOTIDE SEQUENCE [LARGE SCALE GENOMIC DNA]</scope>
</reference>
<proteinExistence type="inferred from homology"/>
<feature type="binding site" evidence="10">
    <location>
        <position position="296"/>
    </location>
    <ligand>
        <name>[4Fe-4S] cluster</name>
        <dbReference type="ChEBI" id="CHEBI:49883"/>
    </ligand>
</feature>
<dbReference type="Pfam" id="PF20922">
    <property type="entry name" value="Anamorsin_N"/>
    <property type="match status" value="1"/>
</dbReference>
<dbReference type="EMBL" id="BGPR01001389">
    <property type="protein sequence ID" value="GBM52697.1"/>
    <property type="molecule type" value="Genomic_DNA"/>
</dbReference>
<name>A0A4Y2GHP9_ARAVE</name>
<dbReference type="GO" id="GO:0009055">
    <property type="term" value="F:electron transfer activity"/>
    <property type="evidence" value="ECO:0007669"/>
    <property type="project" value="UniProtKB-UniRule"/>
</dbReference>
<feature type="binding site" evidence="10">
    <location>
        <position position="307"/>
    </location>
    <ligand>
        <name>[4Fe-4S] cluster</name>
        <dbReference type="ChEBI" id="CHEBI:49883"/>
    </ligand>
</feature>
<comment type="subunit">
    <text evidence="10">Monomer.</text>
</comment>
<evidence type="ECO:0000256" key="7">
    <source>
        <dbReference type="ARBA" id="ARBA00023004"/>
    </source>
</evidence>
<evidence type="ECO:0000259" key="12">
    <source>
        <dbReference type="Pfam" id="PF20922"/>
    </source>
</evidence>
<dbReference type="GO" id="GO:0051537">
    <property type="term" value="F:2 iron, 2 sulfur cluster binding"/>
    <property type="evidence" value="ECO:0007669"/>
    <property type="project" value="UniProtKB-UniRule"/>
</dbReference>
<comment type="caution">
    <text evidence="13">The sequence shown here is derived from an EMBL/GenBank/DDBJ whole genome shotgun (WGS) entry which is preliminary data.</text>
</comment>
<feature type="binding site" evidence="10">
    <location>
        <position position="257"/>
    </location>
    <ligand>
        <name>[2Fe-2S] cluster</name>
        <dbReference type="ChEBI" id="CHEBI:190135"/>
    </ligand>
</feature>
<evidence type="ECO:0000256" key="4">
    <source>
        <dbReference type="ARBA" id="ARBA00022490"/>
    </source>
</evidence>
<keyword evidence="4 10" id="KW-0963">Cytoplasm</keyword>
<dbReference type="HAMAP" id="MF_03115">
    <property type="entry name" value="Anamorsin"/>
    <property type="match status" value="1"/>
</dbReference>
<dbReference type="AlphaFoldDB" id="A0A4Y2GHP9"/>
<dbReference type="GO" id="GO:0046872">
    <property type="term" value="F:metal ion binding"/>
    <property type="evidence" value="ECO:0007669"/>
    <property type="project" value="UniProtKB-KW"/>
</dbReference>
<evidence type="ECO:0000256" key="5">
    <source>
        <dbReference type="ARBA" id="ARBA00022714"/>
    </source>
</evidence>
<keyword evidence="3 10" id="KW-0004">4Fe-4S</keyword>
<evidence type="ECO:0000256" key="1">
    <source>
        <dbReference type="ARBA" id="ARBA00001966"/>
    </source>
</evidence>
<dbReference type="OrthoDB" id="311633at2759"/>
<comment type="caution">
    <text evidence="10">Lacks conserved residue(s) required for the propagation of feature annotation.</text>
</comment>
<dbReference type="GO" id="GO:0051539">
    <property type="term" value="F:4 iron, 4 sulfur cluster binding"/>
    <property type="evidence" value="ECO:0007669"/>
    <property type="project" value="UniProtKB-KW"/>
</dbReference>
<feature type="binding site" evidence="10">
    <location>
        <position position="269"/>
    </location>
    <ligand>
        <name>[2Fe-2S] cluster</name>
        <dbReference type="ChEBI" id="CHEBI:190135"/>
    </ligand>
</feature>
<evidence type="ECO:0000313" key="14">
    <source>
        <dbReference type="Proteomes" id="UP000499080"/>
    </source>
</evidence>
<dbReference type="PANTHER" id="PTHR13273">
    <property type="entry name" value="ANAMORSIN"/>
    <property type="match status" value="1"/>
</dbReference>
<dbReference type="PANTHER" id="PTHR13273:SF14">
    <property type="entry name" value="ANAMORSIN"/>
    <property type="match status" value="1"/>
</dbReference>
<dbReference type="SUPFAM" id="SSF53335">
    <property type="entry name" value="S-adenosyl-L-methionine-dependent methyltransferases"/>
    <property type="match status" value="1"/>
</dbReference>
<feature type="domain" description="Anamorsin N-terminal" evidence="12">
    <location>
        <begin position="39"/>
        <end position="199"/>
    </location>
</feature>
<dbReference type="InterPro" id="IPR007785">
    <property type="entry name" value="Anamorsin"/>
</dbReference>
<gene>
    <name evidence="13" type="primary">BRAFLDRAFT_58504</name>
    <name evidence="13" type="ORF">AVEN_130893_1</name>
</gene>
<evidence type="ECO:0000256" key="8">
    <source>
        <dbReference type="ARBA" id="ARBA00023014"/>
    </source>
</evidence>
<organism evidence="13 14">
    <name type="scientific">Araneus ventricosus</name>
    <name type="common">Orbweaver spider</name>
    <name type="synonym">Epeira ventricosa</name>
    <dbReference type="NCBI Taxonomy" id="182803"/>
    <lineage>
        <taxon>Eukaryota</taxon>
        <taxon>Metazoa</taxon>
        <taxon>Ecdysozoa</taxon>
        <taxon>Arthropoda</taxon>
        <taxon>Chelicerata</taxon>
        <taxon>Arachnida</taxon>
        <taxon>Araneae</taxon>
        <taxon>Araneomorphae</taxon>
        <taxon>Entelegynae</taxon>
        <taxon>Araneoidea</taxon>
        <taxon>Araneidae</taxon>
        <taxon>Araneus</taxon>
    </lineage>
</organism>
<comment type="function">
    <text evidence="10">Component of the cytosolic iron-sulfur (Fe-S) protein assembly (CIA) machinery. Required for the maturation of extramitochondrial Fe-S proteins. Part of an electron transfer chain functioning in an early step of cytosolic Fe-S biogenesis, facilitating the de novo assembly of a [4Fe-4S] cluster on the cytosolic Fe-S scaffold complex. Electrons are transferred from NADPH via a FAD- and FMN-containing diflavin oxidoreductase. Together with the diflavin oxidoreductase, also required for the assembly of the diferric tyrosyl radical cofactor of ribonucleotide reductase (RNR), probably by providing electrons for reduction during radical cofactor maturation in the catalytic small subunit.</text>
</comment>
<feature type="domain" description="Anamorsin C-terminal" evidence="11">
    <location>
        <begin position="257"/>
        <end position="287"/>
    </location>
</feature>
<comment type="similarity">
    <text evidence="2 10">Belongs to the anamorsin family.</text>
</comment>
<keyword evidence="8 10" id="KW-0411">Iron-sulfur</keyword>
<feature type="binding site" evidence="10">
    <location>
        <position position="266"/>
    </location>
    <ligand>
        <name>[2Fe-2S] cluster</name>
        <dbReference type="ChEBI" id="CHEBI:190135"/>
    </ligand>
</feature>
<evidence type="ECO:0000256" key="3">
    <source>
        <dbReference type="ARBA" id="ARBA00022485"/>
    </source>
</evidence>
<comment type="domain">
    <text evidence="10">The twin Cx2C motifs are involved in the recognition by the mitochondrial MIA40-ERV1 disulfide relay system. The formation of 2 disulfide bonds in the Cx2C motifs through dithiol/disulfide exchange reactions effectively traps the protein in the mitochondrial intermembrane space.</text>
</comment>
<comment type="domain">
    <text evidence="10">The N-terminal domain has structural similarity with S-adenosyl-L-methionine-dependent methyltransferases, but does not bind S-adenosyl-L-methionine. It is required for correct assembly of the 2 Fe-S clusters.</text>
</comment>
<evidence type="ECO:0000259" key="11">
    <source>
        <dbReference type="Pfam" id="PF05093"/>
    </source>
</evidence>
<feature type="short sequence motif" description="Cx2C motif 1" evidence="10">
    <location>
        <begin position="296"/>
        <end position="299"/>
    </location>
</feature>
<comment type="cofactor">
    <cofactor evidence="10">
        <name>[2Fe-2S] cluster</name>
        <dbReference type="ChEBI" id="CHEBI:190135"/>
    </cofactor>
</comment>
<feature type="binding site" evidence="10">
    <location>
        <position position="310"/>
    </location>
    <ligand>
        <name>[4Fe-4S] cluster</name>
        <dbReference type="ChEBI" id="CHEBI:49883"/>
    </ligand>
</feature>
<dbReference type="GO" id="GO:0016226">
    <property type="term" value="P:iron-sulfur cluster assembly"/>
    <property type="evidence" value="ECO:0007669"/>
    <property type="project" value="UniProtKB-UniRule"/>
</dbReference>
<dbReference type="InterPro" id="IPR046408">
    <property type="entry name" value="CIAPIN1"/>
</dbReference>